<feature type="region of interest" description="Disordered" evidence="1">
    <location>
        <begin position="53"/>
        <end position="72"/>
    </location>
</feature>
<keyword evidence="2" id="KW-1133">Transmembrane helix</keyword>
<dbReference type="RefSeq" id="WP_200274655.1">
    <property type="nucleotide sequence ID" value="NZ_CP066802.1"/>
</dbReference>
<keyword evidence="4" id="KW-1185">Reference proteome</keyword>
<feature type="compositionally biased region" description="Low complexity" evidence="1">
    <location>
        <begin position="59"/>
        <end position="70"/>
    </location>
</feature>
<keyword evidence="2" id="KW-0812">Transmembrane</keyword>
<evidence type="ECO:0000256" key="1">
    <source>
        <dbReference type="SAM" id="MobiDB-lite"/>
    </source>
</evidence>
<feature type="transmembrane region" description="Helical" evidence="2">
    <location>
        <begin position="12"/>
        <end position="36"/>
    </location>
</feature>
<evidence type="ECO:0000313" key="4">
    <source>
        <dbReference type="Proteomes" id="UP000595895"/>
    </source>
</evidence>
<dbReference type="KEGG" id="awe:JG540_05405"/>
<dbReference type="AlphaFoldDB" id="A0A7T7M896"/>
<evidence type="ECO:0000256" key="2">
    <source>
        <dbReference type="SAM" id="Phobius"/>
    </source>
</evidence>
<dbReference type="Proteomes" id="UP000595895">
    <property type="component" value="Chromosome"/>
</dbReference>
<gene>
    <name evidence="3" type="ORF">JG540_05405</name>
</gene>
<dbReference type="Gene3D" id="2.160.20.80">
    <property type="entry name" value="E3 ubiquitin-protein ligase SopA"/>
    <property type="match status" value="1"/>
</dbReference>
<feature type="transmembrane region" description="Helical" evidence="2">
    <location>
        <begin position="91"/>
        <end position="110"/>
    </location>
</feature>
<protein>
    <submittedName>
        <fullName evidence="3">Pentapeptide repeat-containing protein</fullName>
    </submittedName>
</protein>
<evidence type="ECO:0000313" key="3">
    <source>
        <dbReference type="EMBL" id="QQM66565.1"/>
    </source>
</evidence>
<sequence>MNKQKKRNAGRKLFYLIAAWTALSIVLFLFLVWFWGDMKPWSRGWLQKKTQDSVEVMQPTTPSDPLSSPSARSEIIEKSDHIPSNGAALDIARITLTIIGGIGAVGYLVIKFRERASAELEESRLDQREAETKLLAAVEQLGSGSPQVRIAGVYALADVADRYQGSYRQRVVDILCGYLRTERGCREPAVEEDIKNMVVVNGSKCLHTDGPVESTVLTVLAQHLRQAREGAGEQDVVIQEVENDQLWCDCTLDLHGAVLVEHLDLRNATINSFINFSGTQFLGPATFLSSRLYQANFWNSDFHDIAIFGGVHFYSKTMFCETRFHEYVDFDRAGFEGVVNFDEAEFRCDANFSNTYFGGKSTFKEAKFNQEIKDDGRAIVLPEGVPLNPETGLPWGASWVQFAD</sequence>
<reference evidence="3 4" key="1">
    <citation type="submission" date="2020-12" db="EMBL/GenBank/DDBJ databases">
        <authorList>
            <person name="Zhou J."/>
        </authorList>
    </citation>
    <scope>NUCLEOTIDE SEQUENCE [LARGE SCALE GENOMIC DNA]</scope>
    <source>
        <strain evidence="3 4">CCUG 61299</strain>
    </source>
</reference>
<dbReference type="EMBL" id="CP066802">
    <property type="protein sequence ID" value="QQM66565.1"/>
    <property type="molecule type" value="Genomic_DNA"/>
</dbReference>
<keyword evidence="2" id="KW-0472">Membrane</keyword>
<accession>A0A7T7M896</accession>
<proteinExistence type="predicted"/>
<name>A0A7T7M896_9ACTO</name>
<organism evidence="3 4">
    <name type="scientific">Actinomyces weissii</name>
    <dbReference type="NCBI Taxonomy" id="675090"/>
    <lineage>
        <taxon>Bacteria</taxon>
        <taxon>Bacillati</taxon>
        <taxon>Actinomycetota</taxon>
        <taxon>Actinomycetes</taxon>
        <taxon>Actinomycetales</taxon>
        <taxon>Actinomycetaceae</taxon>
        <taxon>Actinomyces</taxon>
    </lineage>
</organism>